<evidence type="ECO:0000256" key="1">
    <source>
        <dbReference type="SAM" id="MobiDB-lite"/>
    </source>
</evidence>
<dbReference type="EMBL" id="POTC01000027">
    <property type="protein sequence ID" value="POF62344.1"/>
    <property type="molecule type" value="Genomic_DNA"/>
</dbReference>
<feature type="region of interest" description="Disordered" evidence="1">
    <location>
        <begin position="1"/>
        <end position="20"/>
    </location>
</feature>
<dbReference type="RefSeq" id="WP_110095635.1">
    <property type="nucleotide sequence ID" value="NZ_NKUE01000008.1"/>
</dbReference>
<reference evidence="2 3" key="1">
    <citation type="submission" date="2018-01" db="EMBL/GenBank/DDBJ databases">
        <title>Draft Genome Sequence of Komagataeibacter maltaceti LMG 1529, a Vinegar Producing Acetic Acid Bacterium Isolated from Malt Vinegar Brewery Acetifiers.</title>
        <authorList>
            <person name="Zhang Q."/>
            <person name="Hollensteiner J."/>
            <person name="Poehlein A."/>
            <person name="Daniel R."/>
        </authorList>
    </citation>
    <scope>NUCLEOTIDE SEQUENCE [LARGE SCALE GENOMIC DNA]</scope>
    <source>
        <strain evidence="2 3">LMG 1529</strain>
    </source>
</reference>
<sequence>MSTFHLVPATGLPPGTQETRQTTTGLFAWFAAALRRRGMTELATLNSVAVPMSVRTAIEAPTRG</sequence>
<proteinExistence type="predicted"/>
<keyword evidence="3" id="KW-1185">Reference proteome</keyword>
<dbReference type="Proteomes" id="UP000237344">
    <property type="component" value="Unassembled WGS sequence"/>
</dbReference>
<gene>
    <name evidence="2" type="ORF">KMAL_20630</name>
</gene>
<evidence type="ECO:0000313" key="2">
    <source>
        <dbReference type="EMBL" id="POF62344.1"/>
    </source>
</evidence>
<accession>A0A2S3W0C2</accession>
<evidence type="ECO:0000313" key="3">
    <source>
        <dbReference type="Proteomes" id="UP000237344"/>
    </source>
</evidence>
<comment type="caution">
    <text evidence="2">The sequence shown here is derived from an EMBL/GenBank/DDBJ whole genome shotgun (WGS) entry which is preliminary data.</text>
</comment>
<organism evidence="2 3">
    <name type="scientific">Novacetimonas maltaceti</name>
    <dbReference type="NCBI Taxonomy" id="1203393"/>
    <lineage>
        <taxon>Bacteria</taxon>
        <taxon>Pseudomonadati</taxon>
        <taxon>Pseudomonadota</taxon>
        <taxon>Alphaproteobacteria</taxon>
        <taxon>Acetobacterales</taxon>
        <taxon>Acetobacteraceae</taxon>
        <taxon>Novacetimonas</taxon>
    </lineage>
</organism>
<protein>
    <submittedName>
        <fullName evidence="2">Uncharacterized protein</fullName>
    </submittedName>
</protein>
<name>A0A2S3W0C2_9PROT</name>
<dbReference type="AlphaFoldDB" id="A0A2S3W0C2"/>